<keyword evidence="2" id="KW-1185">Reference proteome</keyword>
<dbReference type="Proteomes" id="UP000265520">
    <property type="component" value="Unassembled WGS sequence"/>
</dbReference>
<reference evidence="1 2" key="1">
    <citation type="journal article" date="2018" name="Front. Plant Sci.">
        <title>Red Clover (Trifolium pratense) and Zigzag Clover (T. medium) - A Picture of Genomic Similarities and Differences.</title>
        <authorList>
            <person name="Dluhosova J."/>
            <person name="Istvanek J."/>
            <person name="Nedelnik J."/>
            <person name="Repkova J."/>
        </authorList>
    </citation>
    <scope>NUCLEOTIDE SEQUENCE [LARGE SCALE GENOMIC DNA]</scope>
    <source>
        <strain evidence="2">cv. 10/8</strain>
        <tissue evidence="1">Leaf</tissue>
    </source>
</reference>
<protein>
    <submittedName>
        <fullName evidence="1">Uncharacterized protein</fullName>
    </submittedName>
</protein>
<proteinExistence type="predicted"/>
<feature type="non-terminal residue" evidence="1">
    <location>
        <position position="1"/>
    </location>
</feature>
<accession>A0A392QIW2</accession>
<dbReference type="AlphaFoldDB" id="A0A392QIW2"/>
<name>A0A392QIW2_9FABA</name>
<sequence length="29" mass="3486">KKVELANYVSDHQEQHQQLPWKCRCCDAQ</sequence>
<organism evidence="1 2">
    <name type="scientific">Trifolium medium</name>
    <dbReference type="NCBI Taxonomy" id="97028"/>
    <lineage>
        <taxon>Eukaryota</taxon>
        <taxon>Viridiplantae</taxon>
        <taxon>Streptophyta</taxon>
        <taxon>Embryophyta</taxon>
        <taxon>Tracheophyta</taxon>
        <taxon>Spermatophyta</taxon>
        <taxon>Magnoliopsida</taxon>
        <taxon>eudicotyledons</taxon>
        <taxon>Gunneridae</taxon>
        <taxon>Pentapetalae</taxon>
        <taxon>rosids</taxon>
        <taxon>fabids</taxon>
        <taxon>Fabales</taxon>
        <taxon>Fabaceae</taxon>
        <taxon>Papilionoideae</taxon>
        <taxon>50 kb inversion clade</taxon>
        <taxon>NPAAA clade</taxon>
        <taxon>Hologalegina</taxon>
        <taxon>IRL clade</taxon>
        <taxon>Trifolieae</taxon>
        <taxon>Trifolium</taxon>
    </lineage>
</organism>
<comment type="caution">
    <text evidence="1">The sequence shown here is derived from an EMBL/GenBank/DDBJ whole genome shotgun (WGS) entry which is preliminary data.</text>
</comment>
<dbReference type="EMBL" id="LXQA010140810">
    <property type="protein sequence ID" value="MCI24321.1"/>
    <property type="molecule type" value="Genomic_DNA"/>
</dbReference>
<evidence type="ECO:0000313" key="2">
    <source>
        <dbReference type="Proteomes" id="UP000265520"/>
    </source>
</evidence>
<evidence type="ECO:0000313" key="1">
    <source>
        <dbReference type="EMBL" id="MCI24321.1"/>
    </source>
</evidence>